<name>A0A8J4Y3K2_CHIOP</name>
<keyword evidence="3" id="KW-1185">Reference proteome</keyword>
<accession>A0A8J4Y3K2</accession>
<proteinExistence type="predicted"/>
<feature type="region of interest" description="Disordered" evidence="1">
    <location>
        <begin position="1"/>
        <end position="21"/>
    </location>
</feature>
<evidence type="ECO:0000256" key="1">
    <source>
        <dbReference type="SAM" id="MobiDB-lite"/>
    </source>
</evidence>
<organism evidence="2 3">
    <name type="scientific">Chionoecetes opilio</name>
    <name type="common">Atlantic snow crab</name>
    <name type="synonym">Cancer opilio</name>
    <dbReference type="NCBI Taxonomy" id="41210"/>
    <lineage>
        <taxon>Eukaryota</taxon>
        <taxon>Metazoa</taxon>
        <taxon>Ecdysozoa</taxon>
        <taxon>Arthropoda</taxon>
        <taxon>Crustacea</taxon>
        <taxon>Multicrustacea</taxon>
        <taxon>Malacostraca</taxon>
        <taxon>Eumalacostraca</taxon>
        <taxon>Eucarida</taxon>
        <taxon>Decapoda</taxon>
        <taxon>Pleocyemata</taxon>
        <taxon>Brachyura</taxon>
        <taxon>Eubrachyura</taxon>
        <taxon>Majoidea</taxon>
        <taxon>Majidae</taxon>
        <taxon>Chionoecetes</taxon>
    </lineage>
</organism>
<protein>
    <submittedName>
        <fullName evidence="2">Uncharacterized protein</fullName>
    </submittedName>
</protein>
<comment type="caution">
    <text evidence="2">The sequence shown here is derived from an EMBL/GenBank/DDBJ whole genome shotgun (WGS) entry which is preliminary data.</text>
</comment>
<reference evidence="2" key="1">
    <citation type="submission" date="2020-07" db="EMBL/GenBank/DDBJ databases">
        <title>The High-quality genome of the commercially important snow crab, Chionoecetes opilio.</title>
        <authorList>
            <person name="Jeong J.-H."/>
            <person name="Ryu S."/>
        </authorList>
    </citation>
    <scope>NUCLEOTIDE SEQUENCE</scope>
    <source>
        <strain evidence="2">MADBK_172401_WGS</strain>
        <tissue evidence="2">Digestive gland</tissue>
    </source>
</reference>
<sequence length="141" mass="15172">MSANGRGGRTQHSLVCSDGRERRGGLRERSLELSAAAPTSFVIFTLFGREAEAAALPRAEELVSDEEVDESAHSAVAELPVTNFNPLSPLHKSLLTPFSFPFSQPPTSHFPRLFAMLSLSTVPLPFSSGPLLGVEEVLVLL</sequence>
<dbReference type="EMBL" id="JACEEZ010012114">
    <property type="protein sequence ID" value="KAG0720878.1"/>
    <property type="molecule type" value="Genomic_DNA"/>
</dbReference>
<evidence type="ECO:0000313" key="2">
    <source>
        <dbReference type="EMBL" id="KAG0720878.1"/>
    </source>
</evidence>
<gene>
    <name evidence="2" type="ORF">GWK47_000694</name>
</gene>
<evidence type="ECO:0000313" key="3">
    <source>
        <dbReference type="Proteomes" id="UP000770661"/>
    </source>
</evidence>
<dbReference type="Proteomes" id="UP000770661">
    <property type="component" value="Unassembled WGS sequence"/>
</dbReference>
<dbReference type="AlphaFoldDB" id="A0A8J4Y3K2"/>